<accession>A0ABQ5F4F9</accession>
<evidence type="ECO:0000313" key="3">
    <source>
        <dbReference type="Proteomes" id="UP001151760"/>
    </source>
</evidence>
<protein>
    <submittedName>
        <fullName evidence="2">Uncharacterized protein</fullName>
    </submittedName>
</protein>
<dbReference type="Proteomes" id="UP001151760">
    <property type="component" value="Unassembled WGS sequence"/>
</dbReference>
<keyword evidence="1" id="KW-0812">Transmembrane</keyword>
<comment type="caution">
    <text evidence="2">The sequence shown here is derived from an EMBL/GenBank/DDBJ whole genome shotgun (WGS) entry which is preliminary data.</text>
</comment>
<organism evidence="2 3">
    <name type="scientific">Tanacetum coccineum</name>
    <dbReference type="NCBI Taxonomy" id="301880"/>
    <lineage>
        <taxon>Eukaryota</taxon>
        <taxon>Viridiplantae</taxon>
        <taxon>Streptophyta</taxon>
        <taxon>Embryophyta</taxon>
        <taxon>Tracheophyta</taxon>
        <taxon>Spermatophyta</taxon>
        <taxon>Magnoliopsida</taxon>
        <taxon>eudicotyledons</taxon>
        <taxon>Gunneridae</taxon>
        <taxon>Pentapetalae</taxon>
        <taxon>asterids</taxon>
        <taxon>campanulids</taxon>
        <taxon>Asterales</taxon>
        <taxon>Asteraceae</taxon>
        <taxon>Asteroideae</taxon>
        <taxon>Anthemideae</taxon>
        <taxon>Anthemidinae</taxon>
        <taxon>Tanacetum</taxon>
    </lineage>
</organism>
<keyword evidence="1" id="KW-0472">Membrane</keyword>
<reference evidence="2" key="1">
    <citation type="journal article" date="2022" name="Int. J. Mol. Sci.">
        <title>Draft Genome of Tanacetum Coccineum: Genomic Comparison of Closely Related Tanacetum-Family Plants.</title>
        <authorList>
            <person name="Yamashiro T."/>
            <person name="Shiraishi A."/>
            <person name="Nakayama K."/>
            <person name="Satake H."/>
        </authorList>
    </citation>
    <scope>NUCLEOTIDE SEQUENCE</scope>
</reference>
<feature type="transmembrane region" description="Helical" evidence="1">
    <location>
        <begin position="6"/>
        <end position="28"/>
    </location>
</feature>
<gene>
    <name evidence="2" type="ORF">Tco_0993189</name>
</gene>
<name>A0ABQ5F4F9_9ASTR</name>
<sequence>MIVQSTKFIILFEFSFIFVLKCILGNLLSLPVGAEFLLEAEIFLLPLAGAKDGSFMVTPFNVSGLNVELDFNIDLIVFGPEIGSAPTNFYSGGRGMLQTKDSSAASYSVAEESMIATEESVIATKGSVIFTCD</sequence>
<reference evidence="2" key="2">
    <citation type="submission" date="2022-01" db="EMBL/GenBank/DDBJ databases">
        <authorList>
            <person name="Yamashiro T."/>
            <person name="Shiraishi A."/>
            <person name="Satake H."/>
            <person name="Nakayama K."/>
        </authorList>
    </citation>
    <scope>NUCLEOTIDE SEQUENCE</scope>
</reference>
<keyword evidence="1" id="KW-1133">Transmembrane helix</keyword>
<proteinExistence type="predicted"/>
<keyword evidence="3" id="KW-1185">Reference proteome</keyword>
<dbReference type="EMBL" id="BQNB010016990">
    <property type="protein sequence ID" value="GJT58135.1"/>
    <property type="molecule type" value="Genomic_DNA"/>
</dbReference>
<evidence type="ECO:0000313" key="2">
    <source>
        <dbReference type="EMBL" id="GJT58135.1"/>
    </source>
</evidence>
<evidence type="ECO:0000256" key="1">
    <source>
        <dbReference type="SAM" id="Phobius"/>
    </source>
</evidence>